<feature type="domain" description="Bacterial sugar transferase" evidence="9">
    <location>
        <begin position="297"/>
        <end position="484"/>
    </location>
</feature>
<feature type="transmembrane region" description="Helical" evidence="8">
    <location>
        <begin position="102"/>
        <end position="121"/>
    </location>
</feature>
<proteinExistence type="inferred from homology"/>
<dbReference type="OrthoDB" id="9808602at2"/>
<evidence type="ECO:0000256" key="6">
    <source>
        <dbReference type="ARBA" id="ARBA00023136"/>
    </source>
</evidence>
<evidence type="ECO:0000256" key="2">
    <source>
        <dbReference type="ARBA" id="ARBA00006464"/>
    </source>
</evidence>
<dbReference type="Proteomes" id="UP000309174">
    <property type="component" value="Unassembled WGS sequence"/>
</dbReference>
<feature type="compositionally biased region" description="Basic and acidic residues" evidence="7">
    <location>
        <begin position="13"/>
        <end position="23"/>
    </location>
</feature>
<dbReference type="EMBL" id="VCKW01000189">
    <property type="protein sequence ID" value="TMQ91784.1"/>
    <property type="molecule type" value="Genomic_DNA"/>
</dbReference>
<keyword evidence="5 8" id="KW-1133">Transmembrane helix</keyword>
<reference evidence="10 11" key="1">
    <citation type="submission" date="2019-05" db="EMBL/GenBank/DDBJ databases">
        <title>Draft genome sequence of Actinomadura sp. 14C53.</title>
        <authorList>
            <person name="Saricaoglu S."/>
            <person name="Isik K."/>
        </authorList>
    </citation>
    <scope>NUCLEOTIDE SEQUENCE [LARGE SCALE GENOMIC DNA]</scope>
    <source>
        <strain evidence="10 11">14C53</strain>
    </source>
</reference>
<feature type="transmembrane region" description="Helical" evidence="8">
    <location>
        <begin position="29"/>
        <end position="52"/>
    </location>
</feature>
<keyword evidence="6 8" id="KW-0472">Membrane</keyword>
<evidence type="ECO:0000256" key="5">
    <source>
        <dbReference type="ARBA" id="ARBA00022989"/>
    </source>
</evidence>
<comment type="similarity">
    <text evidence="2">Belongs to the bacterial sugar transferase family.</text>
</comment>
<comment type="caution">
    <text evidence="10">The sequence shown here is derived from an EMBL/GenBank/DDBJ whole genome shotgun (WGS) entry which is preliminary data.</text>
</comment>
<dbReference type="Gene3D" id="3.40.50.720">
    <property type="entry name" value="NAD(P)-binding Rossmann-like Domain"/>
    <property type="match status" value="1"/>
</dbReference>
<protein>
    <submittedName>
        <fullName evidence="10">Sugar transferase</fullName>
    </submittedName>
</protein>
<dbReference type="SUPFAM" id="SSF51735">
    <property type="entry name" value="NAD(P)-binding Rossmann-fold domains"/>
    <property type="match status" value="1"/>
</dbReference>
<dbReference type="InterPro" id="IPR017475">
    <property type="entry name" value="EPS_sugar_tfrase"/>
</dbReference>
<feature type="transmembrane region" description="Helical" evidence="8">
    <location>
        <begin position="127"/>
        <end position="147"/>
    </location>
</feature>
<dbReference type="RefSeq" id="WP_138648451.1">
    <property type="nucleotide sequence ID" value="NZ_VCKW01000189.1"/>
</dbReference>
<dbReference type="GO" id="GO:0016020">
    <property type="term" value="C:membrane"/>
    <property type="evidence" value="ECO:0007669"/>
    <property type="project" value="UniProtKB-SubCell"/>
</dbReference>
<evidence type="ECO:0000256" key="3">
    <source>
        <dbReference type="ARBA" id="ARBA00022679"/>
    </source>
</evidence>
<dbReference type="NCBIfam" id="TIGR03025">
    <property type="entry name" value="EPS_sugtrans"/>
    <property type="match status" value="1"/>
</dbReference>
<keyword evidence="4 8" id="KW-0812">Transmembrane</keyword>
<dbReference type="InterPro" id="IPR036291">
    <property type="entry name" value="NAD(P)-bd_dom_sf"/>
</dbReference>
<feature type="transmembrane region" description="Helical" evidence="8">
    <location>
        <begin position="64"/>
        <end position="81"/>
    </location>
</feature>
<dbReference type="Pfam" id="PF13727">
    <property type="entry name" value="CoA_binding_3"/>
    <property type="match status" value="1"/>
</dbReference>
<evidence type="ECO:0000256" key="4">
    <source>
        <dbReference type="ARBA" id="ARBA00022692"/>
    </source>
</evidence>
<sequence>MTTEQIALSPRAPLRERARDGGRRPWPAAYARIVLALDVGILAVVVPAAYLGRFGWRAPAVSGVPYPSLALGLFAFWLLALRLTRAYDPKVVGYGAEEYRRVTNGGLGLAALVATTCYLTGLPLARGFVGAAFAIGTFGLLAGRYAARRRLHRRRTTHRDWSHRVLILGGGPPAAELIRRFRSEPYTGFHVVGVCLPDSEAAPVLFDDVPFAGTPAAIREAITRLDADTVAVTASAGLSPAALRRLGWELHASGVDLVVAPALADIAGPRIHTRPVAGLPLIHVEEPELGGPRRVLKAAADCVLALSLTALFAPVLAVIVVAVRLDSRGPAIFRQRRVGRDGREFTMYKFRTMAVDAESRRAALVAANESDGVLFKIRADPRITRAGRFLRRWSLDELPQLLNVVKGEMSLVGPRPPLPDEVARYGEDAVRRLLVPPGMTGLWQVSGRSDLSWEDAVRLDLYYVENWSIAADLTILWKTAGAVLRGRGAY</sequence>
<evidence type="ECO:0000313" key="11">
    <source>
        <dbReference type="Proteomes" id="UP000309174"/>
    </source>
</evidence>
<dbReference type="InterPro" id="IPR003362">
    <property type="entry name" value="Bact_transf"/>
</dbReference>
<comment type="subcellular location">
    <subcellularLocation>
        <location evidence="1">Membrane</location>
        <topology evidence="1">Multi-pass membrane protein</topology>
    </subcellularLocation>
</comment>
<dbReference type="AlphaFoldDB" id="A0A5C4J4K7"/>
<dbReference type="PANTHER" id="PTHR30576:SF10">
    <property type="entry name" value="SLL5057 PROTEIN"/>
    <property type="match status" value="1"/>
</dbReference>
<name>A0A5C4J4K7_9ACTN</name>
<evidence type="ECO:0000259" key="9">
    <source>
        <dbReference type="Pfam" id="PF02397"/>
    </source>
</evidence>
<dbReference type="GO" id="GO:0016780">
    <property type="term" value="F:phosphotransferase activity, for other substituted phosphate groups"/>
    <property type="evidence" value="ECO:0007669"/>
    <property type="project" value="TreeGrafter"/>
</dbReference>
<keyword evidence="11" id="KW-1185">Reference proteome</keyword>
<evidence type="ECO:0000256" key="1">
    <source>
        <dbReference type="ARBA" id="ARBA00004141"/>
    </source>
</evidence>
<dbReference type="PANTHER" id="PTHR30576">
    <property type="entry name" value="COLANIC BIOSYNTHESIS UDP-GLUCOSE LIPID CARRIER TRANSFERASE"/>
    <property type="match status" value="1"/>
</dbReference>
<evidence type="ECO:0000256" key="8">
    <source>
        <dbReference type="SAM" id="Phobius"/>
    </source>
</evidence>
<feature type="transmembrane region" description="Helical" evidence="8">
    <location>
        <begin position="303"/>
        <end position="325"/>
    </location>
</feature>
<dbReference type="Pfam" id="PF02397">
    <property type="entry name" value="Bac_transf"/>
    <property type="match status" value="1"/>
</dbReference>
<accession>A0A5C4J4K7</accession>
<organism evidence="10 11">
    <name type="scientific">Actinomadura soli</name>
    <dbReference type="NCBI Taxonomy" id="2508997"/>
    <lineage>
        <taxon>Bacteria</taxon>
        <taxon>Bacillati</taxon>
        <taxon>Actinomycetota</taxon>
        <taxon>Actinomycetes</taxon>
        <taxon>Streptosporangiales</taxon>
        <taxon>Thermomonosporaceae</taxon>
        <taxon>Actinomadura</taxon>
    </lineage>
</organism>
<feature type="region of interest" description="Disordered" evidence="7">
    <location>
        <begin position="1"/>
        <end position="23"/>
    </location>
</feature>
<evidence type="ECO:0000256" key="7">
    <source>
        <dbReference type="SAM" id="MobiDB-lite"/>
    </source>
</evidence>
<evidence type="ECO:0000313" key="10">
    <source>
        <dbReference type="EMBL" id="TMQ91784.1"/>
    </source>
</evidence>
<gene>
    <name evidence="10" type="ORF">ETD83_29330</name>
</gene>
<keyword evidence="3 10" id="KW-0808">Transferase</keyword>